<dbReference type="PANTHER" id="PTHR30587:SF2">
    <property type="entry name" value="SURFACE PRESENTATION OF ANTIGENS PROTEIN SPAP"/>
    <property type="match status" value="1"/>
</dbReference>
<protein>
    <submittedName>
        <fullName evidence="8">Type III secretion apparatus protein, YscR/HrcR family</fullName>
    </submittedName>
</protein>
<evidence type="ECO:0000256" key="6">
    <source>
        <dbReference type="ARBA" id="ARBA00023136"/>
    </source>
</evidence>
<feature type="transmembrane region" description="Helical" evidence="7">
    <location>
        <begin position="159"/>
        <end position="183"/>
    </location>
</feature>
<keyword evidence="3 7" id="KW-1003">Cell membrane</keyword>
<dbReference type="Pfam" id="PF00813">
    <property type="entry name" value="FliP"/>
    <property type="match status" value="1"/>
</dbReference>
<evidence type="ECO:0000313" key="9">
    <source>
        <dbReference type="Proteomes" id="UP000023464"/>
    </source>
</evidence>
<evidence type="ECO:0000256" key="2">
    <source>
        <dbReference type="ARBA" id="ARBA00006257"/>
    </source>
</evidence>
<dbReference type="InterPro" id="IPR005838">
    <property type="entry name" value="T3SS_IM_P"/>
</dbReference>
<feature type="transmembrane region" description="Helical" evidence="7">
    <location>
        <begin position="52"/>
        <end position="72"/>
    </location>
</feature>
<keyword evidence="9" id="KW-1185">Reference proteome</keyword>
<evidence type="ECO:0000256" key="4">
    <source>
        <dbReference type="ARBA" id="ARBA00022692"/>
    </source>
</evidence>
<reference evidence="8 9" key="1">
    <citation type="submission" date="2014-03" db="EMBL/GenBank/DDBJ databases">
        <title>Draft Genome of Photorhabdus luminescens BA1, an Egyptian Isolate.</title>
        <authorList>
            <person name="Ghazal S."/>
            <person name="Hurst S.G.IV."/>
            <person name="Morris K."/>
            <person name="Thomas K."/>
            <person name="Tisa L.S."/>
        </authorList>
    </citation>
    <scope>NUCLEOTIDE SEQUENCE [LARGE SCALE GENOMIC DNA]</scope>
    <source>
        <strain evidence="8 9">BA1</strain>
    </source>
</reference>
<keyword evidence="4 7" id="KW-0812">Transmembrane</keyword>
<gene>
    <name evidence="8" type="ORF">BA1DRAFT_00128</name>
</gene>
<accession>A0A022PMN5</accession>
<dbReference type="Proteomes" id="UP000023464">
    <property type="component" value="Unassembled WGS sequence"/>
</dbReference>
<evidence type="ECO:0000256" key="3">
    <source>
        <dbReference type="ARBA" id="ARBA00022475"/>
    </source>
</evidence>
<dbReference type="EMBL" id="JFGV01000001">
    <property type="protein sequence ID" value="EYU17347.1"/>
    <property type="molecule type" value="Genomic_DNA"/>
</dbReference>
<dbReference type="AlphaFoldDB" id="A0A022PMN5"/>
<comment type="similarity">
    <text evidence="2 7">Belongs to the FliP/MopC/SpaP family.</text>
</comment>
<dbReference type="GO" id="GO:0009306">
    <property type="term" value="P:protein secretion"/>
    <property type="evidence" value="ECO:0007669"/>
    <property type="project" value="UniProtKB-UniRule"/>
</dbReference>
<keyword evidence="6 7" id="KW-0472">Membrane</keyword>
<dbReference type="PATRIC" id="fig|1393736.3.peg.124"/>
<keyword evidence="5 7" id="KW-1133">Transmembrane helix</keyword>
<organism evidence="8 9">
    <name type="scientific">Photorhabdus aegyptia</name>
    <dbReference type="NCBI Taxonomy" id="2805098"/>
    <lineage>
        <taxon>Bacteria</taxon>
        <taxon>Pseudomonadati</taxon>
        <taxon>Pseudomonadota</taxon>
        <taxon>Gammaproteobacteria</taxon>
        <taxon>Enterobacterales</taxon>
        <taxon>Morganellaceae</taxon>
        <taxon>Photorhabdus</taxon>
    </lineage>
</organism>
<feature type="transmembrane region" description="Helical" evidence="7">
    <location>
        <begin position="12"/>
        <end position="40"/>
    </location>
</feature>
<dbReference type="PRINTS" id="PR01302">
    <property type="entry name" value="TYPE3IMPPROT"/>
</dbReference>
<dbReference type="PANTHER" id="PTHR30587">
    <property type="entry name" value="FLAGELLAR BIOSYNTHETIC PROTEIN FLIP"/>
    <property type="match status" value="1"/>
</dbReference>
<dbReference type="NCBIfam" id="NF009438">
    <property type="entry name" value="PRK12797.1"/>
    <property type="match status" value="1"/>
</dbReference>
<dbReference type="PROSITE" id="PS01061">
    <property type="entry name" value="FLIP_2"/>
    <property type="match status" value="1"/>
</dbReference>
<evidence type="ECO:0000256" key="5">
    <source>
        <dbReference type="ARBA" id="ARBA00022989"/>
    </source>
</evidence>
<dbReference type="RefSeq" id="WP_036775291.1">
    <property type="nucleotide sequence ID" value="NZ_CAWLTM010000114.1"/>
</dbReference>
<dbReference type="GO" id="GO:0005886">
    <property type="term" value="C:plasma membrane"/>
    <property type="evidence" value="ECO:0007669"/>
    <property type="project" value="UniProtKB-SubCell"/>
</dbReference>
<comment type="subcellular location">
    <subcellularLocation>
        <location evidence="1">Cell membrane</location>
        <topology evidence="1">Multi-pass membrane protein</topology>
    </subcellularLocation>
</comment>
<evidence type="ECO:0000313" key="8">
    <source>
        <dbReference type="EMBL" id="EYU17347.1"/>
    </source>
</evidence>
<evidence type="ECO:0000256" key="1">
    <source>
        <dbReference type="ARBA" id="ARBA00004651"/>
    </source>
</evidence>
<dbReference type="NCBIfam" id="TIGR01102">
    <property type="entry name" value="yscR"/>
    <property type="match status" value="1"/>
</dbReference>
<name>A0A022PMN5_9GAMM</name>
<comment type="caution">
    <text evidence="7">Lacks conserved residue(s) required for the propagation of feature annotation.</text>
</comment>
<proteinExistence type="inferred from homology"/>
<comment type="caution">
    <text evidence="8">The sequence shown here is derived from an EMBL/GenBank/DDBJ whole genome shotgun (WGS) entry which is preliminary data.</text>
</comment>
<dbReference type="PROSITE" id="PS01060">
    <property type="entry name" value="FLIP_1"/>
    <property type="match status" value="1"/>
</dbReference>
<dbReference type="InterPro" id="IPR005773">
    <property type="entry name" value="T3SS_YscR-like"/>
</dbReference>
<sequence>MIQLPNELDLIIGLALLALLPFIAVMATSFLKLAVVFSLLRNALGVQQIPPNMAMYGLAIILTIYVMAPVGFATQDYLRQNEVSFSNAQSVEKFVEEGLTPYRNFLKQHIKPSERTFFIDSTRQIWPSQYADRLEPDSLLILLPSFTVSELTRAFEIGFLLYLPFIAIDLIISNILLAMGMMMVSPMTISLPFKLLLFVLLDGWTRLTHGLVISYGD</sequence>
<evidence type="ECO:0000256" key="7">
    <source>
        <dbReference type="RuleBase" id="RU362070"/>
    </source>
</evidence>